<feature type="transmembrane region" description="Helical" evidence="17">
    <location>
        <begin position="504"/>
        <end position="527"/>
    </location>
</feature>
<gene>
    <name evidence="20" type="ORF">MATL_G00259120</name>
</gene>
<dbReference type="GO" id="GO:0005886">
    <property type="term" value="C:plasma membrane"/>
    <property type="evidence" value="ECO:0007669"/>
    <property type="project" value="UniProtKB-SubCell"/>
</dbReference>
<evidence type="ECO:0000313" key="21">
    <source>
        <dbReference type="Proteomes" id="UP001046870"/>
    </source>
</evidence>
<keyword evidence="10 17" id="KW-0472">Membrane</keyword>
<comment type="function">
    <text evidence="17">Acts as a magnesium transporter.</text>
</comment>
<dbReference type="GO" id="GO:0008324">
    <property type="term" value="F:monoatomic cation transmembrane transporter activity"/>
    <property type="evidence" value="ECO:0007669"/>
    <property type="project" value="UniProtKB-UniRule"/>
</dbReference>
<reference evidence="20" key="1">
    <citation type="submission" date="2021-01" db="EMBL/GenBank/DDBJ databases">
        <authorList>
            <person name="Zahm M."/>
            <person name="Roques C."/>
            <person name="Cabau C."/>
            <person name="Klopp C."/>
            <person name="Donnadieu C."/>
            <person name="Jouanno E."/>
            <person name="Lampietro C."/>
            <person name="Louis A."/>
            <person name="Herpin A."/>
            <person name="Echchiki A."/>
            <person name="Berthelot C."/>
            <person name="Parey E."/>
            <person name="Roest-Crollius H."/>
            <person name="Braasch I."/>
            <person name="Postlethwait J."/>
            <person name="Bobe J."/>
            <person name="Montfort J."/>
            <person name="Bouchez O."/>
            <person name="Begum T."/>
            <person name="Mejri S."/>
            <person name="Adams A."/>
            <person name="Chen W.-J."/>
            <person name="Guiguen Y."/>
        </authorList>
    </citation>
    <scope>NUCLEOTIDE SEQUENCE</scope>
    <source>
        <strain evidence="20">YG-15Mar2019-1</strain>
        <tissue evidence="20">Brain</tissue>
    </source>
</reference>
<dbReference type="Gene3D" id="1.10.357.20">
    <property type="entry name" value="SLC41 divalent cation transporters, integral membrane domain"/>
    <property type="match status" value="2"/>
</dbReference>
<feature type="transmembrane region" description="Helical" evidence="17">
    <location>
        <begin position="434"/>
        <end position="451"/>
    </location>
</feature>
<feature type="transmembrane region" description="Helical" evidence="17">
    <location>
        <begin position="235"/>
        <end position="265"/>
    </location>
</feature>
<feature type="transmembrane region" description="Helical" evidence="17">
    <location>
        <begin position="341"/>
        <end position="361"/>
    </location>
</feature>
<dbReference type="FunFam" id="1.10.357.20:FF:000001">
    <property type="entry name" value="Solute carrier family 41 member 2"/>
    <property type="match status" value="1"/>
</dbReference>
<evidence type="ECO:0000259" key="19">
    <source>
        <dbReference type="Pfam" id="PF01769"/>
    </source>
</evidence>
<evidence type="ECO:0000256" key="13">
    <source>
        <dbReference type="ARBA" id="ARBA00036243"/>
    </source>
</evidence>
<keyword evidence="3 17" id="KW-0813">Transport</keyword>
<evidence type="ECO:0000256" key="5">
    <source>
        <dbReference type="ARBA" id="ARBA00022692"/>
    </source>
</evidence>
<evidence type="ECO:0000256" key="17">
    <source>
        <dbReference type="RuleBase" id="RU369007"/>
    </source>
</evidence>
<comment type="function">
    <text evidence="16">Acts as a plasma-membrane magnesium transporter. Can also mediate the transport of other divalent metal cations in an order of Ba(2+) &gt; Ni(2+) &gt; Co(2+) &gt; Fe(2+) &gt; Mn(2+).</text>
</comment>
<evidence type="ECO:0000256" key="8">
    <source>
        <dbReference type="ARBA" id="ARBA00022989"/>
    </source>
</evidence>
<keyword evidence="5 17" id="KW-0812">Transmembrane</keyword>
<dbReference type="GO" id="GO:0022890">
    <property type="term" value="F:inorganic cation transmembrane transporter activity"/>
    <property type="evidence" value="ECO:0007669"/>
    <property type="project" value="UniProtKB-UniRule"/>
</dbReference>
<accession>A0A9D3P8E2</accession>
<comment type="catalytic activity">
    <reaction evidence="12">
        <text>Mn(2+)(in) = Mn(2+)(out)</text>
        <dbReference type="Rhea" id="RHEA:28699"/>
        <dbReference type="ChEBI" id="CHEBI:29035"/>
    </reaction>
</comment>
<feature type="transmembrane region" description="Helical" evidence="17">
    <location>
        <begin position="463"/>
        <end position="483"/>
    </location>
</feature>
<feature type="transmembrane region" description="Helical" evidence="17">
    <location>
        <begin position="209"/>
        <end position="229"/>
    </location>
</feature>
<evidence type="ECO:0000256" key="9">
    <source>
        <dbReference type="ARBA" id="ARBA00023065"/>
    </source>
</evidence>
<evidence type="ECO:0000256" key="3">
    <source>
        <dbReference type="ARBA" id="ARBA00022448"/>
    </source>
</evidence>
<keyword evidence="21" id="KW-1185">Reference proteome</keyword>
<evidence type="ECO:0000256" key="18">
    <source>
        <dbReference type="SAM" id="MobiDB-lite"/>
    </source>
</evidence>
<name>A0A9D3P8E2_MEGAT</name>
<evidence type="ECO:0000256" key="16">
    <source>
        <dbReference type="ARBA" id="ARBA00046252"/>
    </source>
</evidence>
<dbReference type="AlphaFoldDB" id="A0A9D3P8E2"/>
<evidence type="ECO:0000256" key="1">
    <source>
        <dbReference type="ARBA" id="ARBA00004651"/>
    </source>
</evidence>
<comment type="catalytic activity">
    <reaction evidence="11">
        <text>Mg(2+)(in) = Mg(2+)(out)</text>
        <dbReference type="Rhea" id="RHEA:29827"/>
        <dbReference type="ChEBI" id="CHEBI:18420"/>
    </reaction>
</comment>
<feature type="compositionally biased region" description="Basic and acidic residues" evidence="18">
    <location>
        <begin position="76"/>
        <end position="90"/>
    </location>
</feature>
<dbReference type="OrthoDB" id="5791097at2759"/>
<keyword evidence="8 17" id="KW-1133">Transmembrane helix</keyword>
<evidence type="ECO:0000256" key="4">
    <source>
        <dbReference type="ARBA" id="ARBA00022475"/>
    </source>
</evidence>
<evidence type="ECO:0000256" key="14">
    <source>
        <dbReference type="ARBA" id="ARBA00036245"/>
    </source>
</evidence>
<feature type="domain" description="SLC41A/MgtE integral membrane" evidence="19">
    <location>
        <begin position="377"/>
        <end position="519"/>
    </location>
</feature>
<evidence type="ECO:0000256" key="12">
    <source>
        <dbReference type="ARBA" id="ARBA00036173"/>
    </source>
</evidence>
<evidence type="ECO:0000313" key="20">
    <source>
        <dbReference type="EMBL" id="KAG7454384.1"/>
    </source>
</evidence>
<evidence type="ECO:0000256" key="7">
    <source>
        <dbReference type="ARBA" id="ARBA00022842"/>
    </source>
</evidence>
<feature type="transmembrane region" description="Helical" evidence="17">
    <location>
        <begin position="119"/>
        <end position="144"/>
    </location>
</feature>
<keyword evidence="4" id="KW-1003">Cell membrane</keyword>
<dbReference type="SUPFAM" id="SSF161093">
    <property type="entry name" value="MgtE membrane domain-like"/>
    <property type="match status" value="2"/>
</dbReference>
<comment type="catalytic activity">
    <reaction evidence="15">
        <text>Ni(2+)(in) = Ni(2+)(out)</text>
        <dbReference type="Rhea" id="RHEA:29831"/>
        <dbReference type="ChEBI" id="CHEBI:49786"/>
    </reaction>
</comment>
<dbReference type="Pfam" id="PF01769">
    <property type="entry name" value="MgtE"/>
    <property type="match status" value="2"/>
</dbReference>
<keyword evidence="7 17" id="KW-0460">Magnesium</keyword>
<organism evidence="20 21">
    <name type="scientific">Megalops atlanticus</name>
    <name type="common">Tarpon</name>
    <name type="synonym">Clupea gigantea</name>
    <dbReference type="NCBI Taxonomy" id="7932"/>
    <lineage>
        <taxon>Eukaryota</taxon>
        <taxon>Metazoa</taxon>
        <taxon>Chordata</taxon>
        <taxon>Craniata</taxon>
        <taxon>Vertebrata</taxon>
        <taxon>Euteleostomi</taxon>
        <taxon>Actinopterygii</taxon>
        <taxon>Neopterygii</taxon>
        <taxon>Teleostei</taxon>
        <taxon>Elopiformes</taxon>
        <taxon>Megalopidae</taxon>
        <taxon>Megalops</taxon>
    </lineage>
</organism>
<sequence>MSSNTIGGAVVSLPGTSLAVCTSGRGLPLKLIQSGRITCLLQTMVPLVYTKLQEERLAPAEGAGKPDGHQNGFRPDPPHPEGRRHSDRSARASVSLADNGDCCYSETDALLSEGRLEPLLAMALQILLPFLLAGFGTVSAGMVLDVVQHWEAFKNVTEIFILVPALLGLKGNLEMTLASRLSTAVNVGKMDSPIEKWNLIIGNLALKQVQATVVGFLAAVAAVVLGWIPEGKFQMSHAVLLCSSSVATAFIASLLQGFIMVGVIVGSKKTGINPDNVATPIAASFGDLITLAILAWISQGLYSCLDSHPYVSSLVCAFFLCLTPVCIVISSKHPASRTLLYSGWEPVITAMVISSIGGLILDKTVSDPNLAGIVVYTPVINGIGGNLVAIQASRISTYLHFHSAPGEIPEEAKGCYYPCRTFCGTGANHRSAQVLLLLVIPGHLIFLYTIHLMKSGHTTLTPIFTTVYLAAALLQVFALLCIADWMVHFMWRSGKDPDSFSIPYLTALGDLLGTALLALSFHFLWVIGDQDSDVGD</sequence>
<dbReference type="PANTHER" id="PTHR16228">
    <property type="entry name" value="DIVALENT CATION TRANSPORTER SOLUTE CARRIER FAMILY 41"/>
    <property type="match status" value="1"/>
</dbReference>
<comment type="subcellular location">
    <subcellularLocation>
        <location evidence="1">Cell membrane</location>
        <topology evidence="1">Multi-pass membrane protein</topology>
    </subcellularLocation>
    <subcellularLocation>
        <location evidence="17">Membrane</location>
        <topology evidence="17">Multi-pass membrane protein</topology>
    </subcellularLocation>
</comment>
<evidence type="ECO:0000256" key="15">
    <source>
        <dbReference type="ARBA" id="ARBA00036293"/>
    </source>
</evidence>
<dbReference type="PANTHER" id="PTHR16228:SF25">
    <property type="entry name" value="SOLUTE CARRIER FAMILY 41 MEMBER 2"/>
    <property type="match status" value="1"/>
</dbReference>
<feature type="domain" description="SLC41A/MgtE integral membrane" evidence="19">
    <location>
        <begin position="163"/>
        <end position="296"/>
    </location>
</feature>
<dbReference type="InterPro" id="IPR036739">
    <property type="entry name" value="SLC41_membr_dom_sf"/>
</dbReference>
<dbReference type="InterPro" id="IPR045349">
    <property type="entry name" value="SLC41A1-3"/>
</dbReference>
<proteinExistence type="inferred from homology"/>
<feature type="transmembrane region" description="Helical" evidence="17">
    <location>
        <begin position="277"/>
        <end position="298"/>
    </location>
</feature>
<feature type="transmembrane region" description="Helical" evidence="17">
    <location>
        <begin position="310"/>
        <end position="329"/>
    </location>
</feature>
<dbReference type="InterPro" id="IPR006667">
    <property type="entry name" value="SLC41_membr_dom"/>
</dbReference>
<dbReference type="Proteomes" id="UP001046870">
    <property type="component" value="Chromosome 25"/>
</dbReference>
<comment type="similarity">
    <text evidence="2 17">Belongs to the SLC41A transporter family.</text>
</comment>
<evidence type="ECO:0000256" key="10">
    <source>
        <dbReference type="ARBA" id="ARBA00023136"/>
    </source>
</evidence>
<dbReference type="EMBL" id="JAFDVH010000025">
    <property type="protein sequence ID" value="KAG7454384.1"/>
    <property type="molecule type" value="Genomic_DNA"/>
</dbReference>
<dbReference type="GO" id="GO:0030001">
    <property type="term" value="P:metal ion transport"/>
    <property type="evidence" value="ECO:0007669"/>
    <property type="project" value="UniProtKB-UniRule"/>
</dbReference>
<protein>
    <recommendedName>
        <fullName evidence="17">Solute carrier family 41 member</fullName>
    </recommendedName>
</protein>
<evidence type="ECO:0000256" key="2">
    <source>
        <dbReference type="ARBA" id="ARBA00009749"/>
    </source>
</evidence>
<keyword evidence="9 17" id="KW-0406">Ion transport</keyword>
<evidence type="ECO:0000256" key="6">
    <source>
        <dbReference type="ARBA" id="ARBA00022737"/>
    </source>
</evidence>
<keyword evidence="6" id="KW-0677">Repeat</keyword>
<comment type="caution">
    <text evidence="20">The sequence shown here is derived from an EMBL/GenBank/DDBJ whole genome shotgun (WGS) entry which is preliminary data.</text>
</comment>
<dbReference type="FunFam" id="1.10.357.20:FF:000002">
    <property type="entry name" value="Solute carrier family 41, member 2"/>
    <property type="match status" value="1"/>
</dbReference>
<evidence type="ECO:0000256" key="11">
    <source>
        <dbReference type="ARBA" id="ARBA00034269"/>
    </source>
</evidence>
<feature type="region of interest" description="Disordered" evidence="18">
    <location>
        <begin position="60"/>
        <end position="91"/>
    </location>
</feature>
<comment type="catalytic activity">
    <reaction evidence="14">
        <text>Co(2+)(in) = Co(2+)(out)</text>
        <dbReference type="Rhea" id="RHEA:28578"/>
        <dbReference type="ChEBI" id="CHEBI:48828"/>
    </reaction>
</comment>
<comment type="catalytic activity">
    <reaction evidence="13">
        <text>Fe(2+)(in) = Fe(2+)(out)</text>
        <dbReference type="Rhea" id="RHEA:28486"/>
        <dbReference type="ChEBI" id="CHEBI:29033"/>
    </reaction>
</comment>
<feature type="transmembrane region" description="Helical" evidence="17">
    <location>
        <begin position="373"/>
        <end position="390"/>
    </location>
</feature>